<comment type="caution">
    <text evidence="2">The sequence shown here is derived from an EMBL/GenBank/DDBJ whole genome shotgun (WGS) entry which is preliminary data.</text>
</comment>
<accession>A0A7Y4KMH1</accession>
<dbReference type="InterPro" id="IPR035986">
    <property type="entry name" value="PKD_dom_sf"/>
</dbReference>
<dbReference type="RefSeq" id="WP_171436882.1">
    <property type="nucleotide sequence ID" value="NZ_JABFJV010000170.1"/>
</dbReference>
<dbReference type="Pfam" id="PF00801">
    <property type="entry name" value="PKD"/>
    <property type="match status" value="1"/>
</dbReference>
<name>A0A7Y4KMH1_9BACT</name>
<reference evidence="2 3" key="1">
    <citation type="submission" date="2020-05" db="EMBL/GenBank/DDBJ databases">
        <authorList>
            <person name="Whitworth D."/>
        </authorList>
    </citation>
    <scope>NUCLEOTIDE SEQUENCE [LARGE SCALE GENOMIC DNA]</scope>
    <source>
        <strain evidence="2 3">AB043B</strain>
    </source>
</reference>
<sequence length="399" mass="43007">MLALLLSGGLLLFGLARARSREDVPPALTAPAEAAPTRMAPALIVRAAQSQPPAPERIPPAATGEALSAALNEERVVLTSTAVIEGIDSDRPWVCAGEWMTLSARVGGTAEPDAVPRWVWLGAETGAELQPGSRLPWRAPATPGRYFVRFQLCKDLGGRRVGVLAEQVASIDVRACGQDEEQARALRIEITQQGPTAFAFRAVSPHPATAYTWDFGDGRATATTEPTASHVYAGEPEARIHTVRVSARGAGAEQTATAFVQVRGQPASDAPPQASLQLERVAPRTSDEGWRSQVQVDVPEGGAVTWERVERLTVTWDDQVDTRTRAWRESIIVEEDLGRGGFRGHVTVLPSDVRPEVKQIIDFLHGRDETGKEVSLSWSAFKAEPLRPPSSPAERPPAK</sequence>
<dbReference type="Gene3D" id="2.60.40.10">
    <property type="entry name" value="Immunoglobulins"/>
    <property type="match status" value="1"/>
</dbReference>
<organism evidence="2 3">
    <name type="scientific">Corallococcus exercitus</name>
    <dbReference type="NCBI Taxonomy" id="2316736"/>
    <lineage>
        <taxon>Bacteria</taxon>
        <taxon>Pseudomonadati</taxon>
        <taxon>Myxococcota</taxon>
        <taxon>Myxococcia</taxon>
        <taxon>Myxococcales</taxon>
        <taxon>Cystobacterineae</taxon>
        <taxon>Myxococcaceae</taxon>
        <taxon>Corallococcus</taxon>
    </lineage>
</organism>
<dbReference type="SUPFAM" id="SSF49299">
    <property type="entry name" value="PKD domain"/>
    <property type="match status" value="1"/>
</dbReference>
<proteinExistence type="predicted"/>
<dbReference type="CDD" id="cd00146">
    <property type="entry name" value="PKD"/>
    <property type="match status" value="1"/>
</dbReference>
<protein>
    <submittedName>
        <fullName evidence="2">PKD domain-containing protein</fullName>
    </submittedName>
</protein>
<dbReference type="SMART" id="SM00089">
    <property type="entry name" value="PKD"/>
    <property type="match status" value="1"/>
</dbReference>
<feature type="domain" description="PKD" evidence="1">
    <location>
        <begin position="207"/>
        <end position="262"/>
    </location>
</feature>
<dbReference type="AlphaFoldDB" id="A0A7Y4KMH1"/>
<dbReference type="InterPro" id="IPR000601">
    <property type="entry name" value="PKD_dom"/>
</dbReference>
<evidence type="ECO:0000259" key="1">
    <source>
        <dbReference type="PROSITE" id="PS50093"/>
    </source>
</evidence>
<dbReference type="PROSITE" id="PS50093">
    <property type="entry name" value="PKD"/>
    <property type="match status" value="1"/>
</dbReference>
<dbReference type="Proteomes" id="UP000563426">
    <property type="component" value="Unassembled WGS sequence"/>
</dbReference>
<dbReference type="InterPro" id="IPR013783">
    <property type="entry name" value="Ig-like_fold"/>
</dbReference>
<evidence type="ECO:0000313" key="3">
    <source>
        <dbReference type="Proteomes" id="UP000563426"/>
    </source>
</evidence>
<dbReference type="EMBL" id="JABFJV010000170">
    <property type="protein sequence ID" value="NOK36573.1"/>
    <property type="molecule type" value="Genomic_DNA"/>
</dbReference>
<keyword evidence="3" id="KW-1185">Reference proteome</keyword>
<gene>
    <name evidence="2" type="ORF">HMI49_25525</name>
</gene>
<dbReference type="InterPro" id="IPR022409">
    <property type="entry name" value="PKD/Chitinase_dom"/>
</dbReference>
<evidence type="ECO:0000313" key="2">
    <source>
        <dbReference type="EMBL" id="NOK36573.1"/>
    </source>
</evidence>